<dbReference type="SUPFAM" id="SSF52799">
    <property type="entry name" value="(Phosphotyrosine protein) phosphatases II"/>
    <property type="match status" value="1"/>
</dbReference>
<dbReference type="WBParaSite" id="SCUD_0001676201-mRNA-1">
    <property type="protein sequence ID" value="SCUD_0001676201-mRNA-1"/>
    <property type="gene ID" value="SCUD_0001676201"/>
</dbReference>
<dbReference type="PROSITE" id="PS50055">
    <property type="entry name" value="TYR_PHOSPHATASE_PTP"/>
    <property type="match status" value="1"/>
</dbReference>
<feature type="transmembrane region" description="Helical" evidence="3">
    <location>
        <begin position="146"/>
        <end position="172"/>
    </location>
</feature>
<dbReference type="InterPro" id="IPR050713">
    <property type="entry name" value="RTP_Phos/Ushers"/>
</dbReference>
<keyword evidence="3" id="KW-0812">Transmembrane</keyword>
<name>A0A183KNX9_9TREM</name>
<dbReference type="STRING" id="6186.A0A183KNX9"/>
<evidence type="ECO:0000313" key="5">
    <source>
        <dbReference type="EMBL" id="VDP62151.1"/>
    </source>
</evidence>
<reference evidence="5 6" key="2">
    <citation type="submission" date="2018-11" db="EMBL/GenBank/DDBJ databases">
        <authorList>
            <consortium name="Pathogen Informatics"/>
        </authorList>
    </citation>
    <scope>NUCLEOTIDE SEQUENCE [LARGE SCALE GENOMIC DNA]</scope>
    <source>
        <strain evidence="5">Dakar</strain>
        <strain evidence="6">Dakar, Senegal</strain>
    </source>
</reference>
<accession>A0A183KNX9</accession>
<evidence type="ECO:0000259" key="4">
    <source>
        <dbReference type="PROSITE" id="PS50055"/>
    </source>
</evidence>
<feature type="region of interest" description="Disordered" evidence="2">
    <location>
        <begin position="273"/>
        <end position="292"/>
    </location>
</feature>
<keyword evidence="3" id="KW-0472">Membrane</keyword>
<evidence type="ECO:0000256" key="3">
    <source>
        <dbReference type="SAM" id="Phobius"/>
    </source>
</evidence>
<dbReference type="InterPro" id="IPR029021">
    <property type="entry name" value="Prot-tyrosine_phosphatase-like"/>
</dbReference>
<reference evidence="7" key="1">
    <citation type="submission" date="2016-06" db="UniProtKB">
        <authorList>
            <consortium name="WormBaseParasite"/>
        </authorList>
    </citation>
    <scope>IDENTIFICATION</scope>
</reference>
<dbReference type="EMBL" id="UZAK01039015">
    <property type="protein sequence ID" value="VDP62151.1"/>
    <property type="molecule type" value="Genomic_DNA"/>
</dbReference>
<protein>
    <submittedName>
        <fullName evidence="7">Tyrosine-protein phosphatase domain-containing protein</fullName>
    </submittedName>
</protein>
<evidence type="ECO:0000313" key="6">
    <source>
        <dbReference type="Proteomes" id="UP000279833"/>
    </source>
</evidence>
<dbReference type="PANTHER" id="PTHR46957">
    <property type="entry name" value="CYTOKINE RECEPTOR"/>
    <property type="match status" value="1"/>
</dbReference>
<keyword evidence="3" id="KW-1133">Transmembrane helix</keyword>
<dbReference type="GO" id="GO:0004725">
    <property type="term" value="F:protein tyrosine phosphatase activity"/>
    <property type="evidence" value="ECO:0007669"/>
    <property type="project" value="InterPro"/>
</dbReference>
<dbReference type="PANTHER" id="PTHR46957:SF6">
    <property type="entry name" value="PROTEIN-TYROSINE-PHOSPHATASE"/>
    <property type="match status" value="1"/>
</dbReference>
<evidence type="ECO:0000256" key="2">
    <source>
        <dbReference type="SAM" id="MobiDB-lite"/>
    </source>
</evidence>
<dbReference type="Gene3D" id="3.90.190.10">
    <property type="entry name" value="Protein tyrosine phosphatase superfamily"/>
    <property type="match status" value="1"/>
</dbReference>
<keyword evidence="6" id="KW-1185">Reference proteome</keyword>
<comment type="subcellular location">
    <subcellularLocation>
        <location evidence="1">Membrane</location>
        <topology evidence="1">Single-pass type I membrane protein</topology>
    </subcellularLocation>
</comment>
<dbReference type="InterPro" id="IPR000242">
    <property type="entry name" value="PTP_cat"/>
</dbReference>
<dbReference type="GO" id="GO:0016020">
    <property type="term" value="C:membrane"/>
    <property type="evidence" value="ECO:0007669"/>
    <property type="project" value="UniProtKB-SubCell"/>
</dbReference>
<sequence>MTITASRGLPSSETRYVAARYLQDYFDPPPRHSRNFTLGSYNVKTNRPQRHVNSSRIRRQTMTTDDEFLHEQDSEIMFDNKALVLGQEYKVYENDRHLPPWSEMMNKHLRDSEFRNKNNLDASDNRNSNSLGFSLTRGFTGSNRDLFIIGLVAVIVSLALIVVICIAFGCFIRRKRRPKLINHLTPNDSTMKQPLMRMNDCGPANGNSFPLITSGIEVINTNFTSSVDKRGSSVVGNDSLKSATLIAASSPGPPQSSLISSISATGRPNLITSATSSPLTGIGQLDPRHHVTQAPSPIIDMSVHHGYSLGLTNLNTPPAIQQPMNPFISHRGGTSSSHTGSAAYNVMGINNNCVSENNAATICDGLIIARNGLPGSESGPESAFDMPHLPFEMKGHSMHHPIPVNLLPDHVARLSAADNLLFSQEYESIETEQQFTWENSNLDVNKPKNRYANVIAYDHSRVVLQSIDCVPGSDYINANYIDGYRRMNAYIATQVGQSD</sequence>
<proteinExistence type="predicted"/>
<dbReference type="Pfam" id="PF00102">
    <property type="entry name" value="Y_phosphatase"/>
    <property type="match status" value="1"/>
</dbReference>
<gene>
    <name evidence="5" type="ORF">SCUD_LOCUS16759</name>
</gene>
<dbReference type="AlphaFoldDB" id="A0A183KNX9"/>
<feature type="domain" description="Tyrosine-protein phosphatase" evidence="4">
    <location>
        <begin position="422"/>
        <end position="499"/>
    </location>
</feature>
<evidence type="ECO:0000313" key="7">
    <source>
        <dbReference type="WBParaSite" id="SCUD_0001676201-mRNA-1"/>
    </source>
</evidence>
<dbReference type="Proteomes" id="UP000279833">
    <property type="component" value="Unassembled WGS sequence"/>
</dbReference>
<evidence type="ECO:0000256" key="1">
    <source>
        <dbReference type="ARBA" id="ARBA00004479"/>
    </source>
</evidence>
<organism evidence="7">
    <name type="scientific">Schistosoma curassoni</name>
    <dbReference type="NCBI Taxonomy" id="6186"/>
    <lineage>
        <taxon>Eukaryota</taxon>
        <taxon>Metazoa</taxon>
        <taxon>Spiralia</taxon>
        <taxon>Lophotrochozoa</taxon>
        <taxon>Platyhelminthes</taxon>
        <taxon>Trematoda</taxon>
        <taxon>Digenea</taxon>
        <taxon>Strigeidida</taxon>
        <taxon>Schistosomatoidea</taxon>
        <taxon>Schistosomatidae</taxon>
        <taxon>Schistosoma</taxon>
    </lineage>
</organism>